<evidence type="ECO:0000259" key="1">
    <source>
        <dbReference type="Pfam" id="PF11716"/>
    </source>
</evidence>
<dbReference type="Proteomes" id="UP000183994">
    <property type="component" value="Unassembled WGS sequence"/>
</dbReference>
<dbReference type="InterPro" id="IPR017518">
    <property type="entry name" value="CHP03084"/>
</dbReference>
<accession>A0A1M6I7B6</accession>
<feature type="domain" description="Mycothiol-dependent maleylpyruvate isomerase metal-binding" evidence="1">
    <location>
        <begin position="9"/>
        <end position="146"/>
    </location>
</feature>
<dbReference type="Gene3D" id="1.20.120.450">
    <property type="entry name" value="dinb family like domain"/>
    <property type="match status" value="1"/>
</dbReference>
<dbReference type="OrthoDB" id="113180at2"/>
<dbReference type="InterPro" id="IPR034660">
    <property type="entry name" value="DinB/YfiT-like"/>
</dbReference>
<dbReference type="EMBL" id="FQZU01000006">
    <property type="protein sequence ID" value="SHJ30357.1"/>
    <property type="molecule type" value="Genomic_DNA"/>
</dbReference>
<dbReference type="InterPro" id="IPR017517">
    <property type="entry name" value="Maleyloyr_isom"/>
</dbReference>
<sequence>MKDICKDLKAEYDALDALVAGLDDKGLDRETPFFGWTIRDEISHIAFFDEAGRLSATDKEGFQKQMQWLLEGIKDFDDVHKKVHALGREKTAEELMAWWREERAAELKALEALDPKDRLPWYGPDMSALSFATARLMETWAHGQDVVDALGAQREATDRLSHVAHIGFITFKWAYVNRQLPVPEKTVRVELKSPSGADWNFGDENTDQLVKGDALDFCLVVTQRRNVGDTGLEVAGDVAKEWMDIAQAFAGPPETRPALGQRK</sequence>
<dbReference type="GO" id="GO:0046872">
    <property type="term" value="F:metal ion binding"/>
    <property type="evidence" value="ECO:0007669"/>
    <property type="project" value="InterPro"/>
</dbReference>
<dbReference type="RefSeq" id="WP_073474338.1">
    <property type="nucleotide sequence ID" value="NZ_FQZU01000006.1"/>
</dbReference>
<gene>
    <name evidence="2" type="ORF">SAMN02745216_01378</name>
</gene>
<evidence type="ECO:0000313" key="2">
    <source>
        <dbReference type="EMBL" id="SHJ30357.1"/>
    </source>
</evidence>
<name>A0A1M6I7B6_9BACT</name>
<proteinExistence type="predicted"/>
<organism evidence="2 3">
    <name type="scientific">Desulfatibacillum alkenivorans DSM 16219</name>
    <dbReference type="NCBI Taxonomy" id="1121393"/>
    <lineage>
        <taxon>Bacteria</taxon>
        <taxon>Pseudomonadati</taxon>
        <taxon>Thermodesulfobacteriota</taxon>
        <taxon>Desulfobacteria</taxon>
        <taxon>Desulfobacterales</taxon>
        <taxon>Desulfatibacillaceae</taxon>
        <taxon>Desulfatibacillum</taxon>
    </lineage>
</organism>
<dbReference type="InterPro" id="IPR024344">
    <property type="entry name" value="MDMPI_metal-binding"/>
</dbReference>
<evidence type="ECO:0000313" key="3">
    <source>
        <dbReference type="Proteomes" id="UP000183994"/>
    </source>
</evidence>
<protein>
    <submittedName>
        <fullName evidence="2">TIGR03084 family protein</fullName>
    </submittedName>
</protein>
<dbReference type="AlphaFoldDB" id="A0A1M6I7B6"/>
<keyword evidence="3" id="KW-1185">Reference proteome</keyword>
<dbReference type="STRING" id="1121393.SAMN02745216_01378"/>
<dbReference type="NCBIfam" id="TIGR03083">
    <property type="entry name" value="maleylpyruvate isomerase family mycothiol-dependent enzyme"/>
    <property type="match status" value="1"/>
</dbReference>
<dbReference type="NCBIfam" id="TIGR03084">
    <property type="entry name" value="TIGR03084 family metal-binding protein"/>
    <property type="match status" value="1"/>
</dbReference>
<dbReference type="Pfam" id="PF11716">
    <property type="entry name" value="MDMPI_N"/>
    <property type="match status" value="1"/>
</dbReference>
<dbReference type="SUPFAM" id="SSF109854">
    <property type="entry name" value="DinB/YfiT-like putative metalloenzymes"/>
    <property type="match status" value="1"/>
</dbReference>
<reference evidence="3" key="1">
    <citation type="submission" date="2016-11" db="EMBL/GenBank/DDBJ databases">
        <authorList>
            <person name="Varghese N."/>
            <person name="Submissions S."/>
        </authorList>
    </citation>
    <scope>NUCLEOTIDE SEQUENCE [LARGE SCALE GENOMIC DNA]</scope>
    <source>
        <strain evidence="3">DSM 16219</strain>
    </source>
</reference>